<reference evidence="3" key="1">
    <citation type="journal article" date="2019" name="Int. J. Syst. Evol. Microbiol.">
        <title>The Global Catalogue of Microorganisms (GCM) 10K type strain sequencing project: providing services to taxonomists for standard genome sequencing and annotation.</title>
        <authorList>
            <consortium name="The Broad Institute Genomics Platform"/>
            <consortium name="The Broad Institute Genome Sequencing Center for Infectious Disease"/>
            <person name="Wu L."/>
            <person name="Ma J."/>
        </authorList>
    </citation>
    <scope>NUCLEOTIDE SEQUENCE [LARGE SCALE GENOMIC DNA]</scope>
    <source>
        <strain evidence="3">DFY41</strain>
    </source>
</reference>
<dbReference type="Proteomes" id="UP001596087">
    <property type="component" value="Unassembled WGS sequence"/>
</dbReference>
<feature type="domain" description="Polymerase nucleotidyl transferase" evidence="1">
    <location>
        <begin position="19"/>
        <end position="63"/>
    </location>
</feature>
<dbReference type="EMBL" id="JBHSKD010000007">
    <property type="protein sequence ID" value="MFC5176343.1"/>
    <property type="molecule type" value="Genomic_DNA"/>
</dbReference>
<comment type="caution">
    <text evidence="2">The sequence shown here is derived from an EMBL/GenBank/DDBJ whole genome shotgun (WGS) entry which is preliminary data.</text>
</comment>
<evidence type="ECO:0000313" key="2">
    <source>
        <dbReference type="EMBL" id="MFC5176343.1"/>
    </source>
</evidence>
<dbReference type="RefSeq" id="WP_378588569.1">
    <property type="nucleotide sequence ID" value="NZ_JBHSKD010000007.1"/>
</dbReference>
<dbReference type="Pfam" id="PF01909">
    <property type="entry name" value="NTP_transf_2"/>
    <property type="match status" value="1"/>
</dbReference>
<organism evidence="2 3">
    <name type="scientific">Nocardioides taihuensis</name>
    <dbReference type="NCBI Taxonomy" id="1835606"/>
    <lineage>
        <taxon>Bacteria</taxon>
        <taxon>Bacillati</taxon>
        <taxon>Actinomycetota</taxon>
        <taxon>Actinomycetes</taxon>
        <taxon>Propionibacteriales</taxon>
        <taxon>Nocardioidaceae</taxon>
        <taxon>Nocardioides</taxon>
    </lineage>
</organism>
<proteinExistence type="predicted"/>
<dbReference type="InterPro" id="IPR002934">
    <property type="entry name" value="Polymerase_NTP_transf_dom"/>
</dbReference>
<keyword evidence="3" id="KW-1185">Reference proteome</keyword>
<dbReference type="Gene3D" id="3.30.460.10">
    <property type="entry name" value="Beta Polymerase, domain 2"/>
    <property type="match status" value="1"/>
</dbReference>
<dbReference type="CDD" id="cd05403">
    <property type="entry name" value="NT_KNTase_like"/>
    <property type="match status" value="1"/>
</dbReference>
<accession>A0ABW0BGG5</accession>
<dbReference type="InterPro" id="IPR043519">
    <property type="entry name" value="NT_sf"/>
</dbReference>
<evidence type="ECO:0000313" key="3">
    <source>
        <dbReference type="Proteomes" id="UP001596087"/>
    </source>
</evidence>
<protein>
    <submittedName>
        <fullName evidence="2">Nucleotidyltransferase domain-containing protein</fullName>
    </submittedName>
</protein>
<dbReference type="SUPFAM" id="SSF81301">
    <property type="entry name" value="Nucleotidyltransferase"/>
    <property type="match status" value="1"/>
</dbReference>
<gene>
    <name evidence="2" type="ORF">ACFPGP_06655</name>
</gene>
<evidence type="ECO:0000259" key="1">
    <source>
        <dbReference type="Pfam" id="PF01909"/>
    </source>
</evidence>
<name>A0ABW0BGG5_9ACTN</name>
<sequence length="263" mass="29603">MADLAPADLSRYDDWLDWLRRRAAADDDVRVVWVGGSAATGGYDDWSDIDVEVLVTPGTHDEVYERWLAGIRADFEVDHVWELPREVWPDGRQCFVNHQARAGLLEEPTRLVDLHLSSLSDEHRFVDVRRHGTPIVLHDPEGLVQLRDDDPEAMAAAIASALEQVRQRRATGEWLVARALARGHLAEALDLYLRFGLGPVVRMLRVRHCPWRHDYGLRYLDTDLPPDVAARVVALVPGAVGAAPLAELSPLCFAWYDELLAEL</sequence>